<dbReference type="Gene3D" id="1.10.10.10">
    <property type="entry name" value="Winged helix-like DNA-binding domain superfamily/Winged helix DNA-binding domain"/>
    <property type="match status" value="1"/>
</dbReference>
<dbReference type="GO" id="GO:0006355">
    <property type="term" value="P:regulation of DNA-templated transcription"/>
    <property type="evidence" value="ECO:0007669"/>
    <property type="project" value="InterPro"/>
</dbReference>
<dbReference type="Proteomes" id="UP000295146">
    <property type="component" value="Unassembled WGS sequence"/>
</dbReference>
<dbReference type="PROSITE" id="PS50043">
    <property type="entry name" value="HTH_LUXR_2"/>
    <property type="match status" value="1"/>
</dbReference>
<dbReference type="GO" id="GO:0003677">
    <property type="term" value="F:DNA binding"/>
    <property type="evidence" value="ECO:0007669"/>
    <property type="project" value="InterPro"/>
</dbReference>
<dbReference type="InterPro" id="IPR041664">
    <property type="entry name" value="AAA_16"/>
</dbReference>
<dbReference type="Pfam" id="PF13191">
    <property type="entry name" value="AAA_16"/>
    <property type="match status" value="1"/>
</dbReference>
<dbReference type="SUPFAM" id="SSF52540">
    <property type="entry name" value="P-loop containing nucleoside triphosphate hydrolases"/>
    <property type="match status" value="1"/>
</dbReference>
<dbReference type="InterPro" id="IPR036388">
    <property type="entry name" value="WH-like_DNA-bd_sf"/>
</dbReference>
<organism evidence="5 6">
    <name type="scientific">Kribbella pratensis</name>
    <dbReference type="NCBI Taxonomy" id="2512112"/>
    <lineage>
        <taxon>Bacteria</taxon>
        <taxon>Bacillati</taxon>
        <taxon>Actinomycetota</taxon>
        <taxon>Actinomycetes</taxon>
        <taxon>Propionibacteriales</taxon>
        <taxon>Kribbellaceae</taxon>
        <taxon>Kribbella</taxon>
    </lineage>
</organism>
<dbReference type="PANTHER" id="PTHR16305">
    <property type="entry name" value="TESTICULAR SOLUBLE ADENYLYL CYCLASE"/>
    <property type="match status" value="1"/>
</dbReference>
<keyword evidence="2" id="KW-0067">ATP-binding</keyword>
<dbReference type="InterPro" id="IPR000792">
    <property type="entry name" value="Tscrpt_reg_LuxR_C"/>
</dbReference>
<dbReference type="AlphaFoldDB" id="A0A4R8CMP8"/>
<evidence type="ECO:0000256" key="2">
    <source>
        <dbReference type="ARBA" id="ARBA00022840"/>
    </source>
</evidence>
<dbReference type="Pfam" id="PF00196">
    <property type="entry name" value="GerE"/>
    <property type="match status" value="1"/>
</dbReference>
<dbReference type="InterPro" id="IPR027417">
    <property type="entry name" value="P-loop_NTPase"/>
</dbReference>
<feature type="domain" description="HTH luxR-type" evidence="4">
    <location>
        <begin position="854"/>
        <end position="919"/>
    </location>
</feature>
<evidence type="ECO:0000313" key="6">
    <source>
        <dbReference type="Proteomes" id="UP000295146"/>
    </source>
</evidence>
<evidence type="ECO:0000256" key="3">
    <source>
        <dbReference type="SAM" id="MobiDB-lite"/>
    </source>
</evidence>
<reference evidence="5 6" key="1">
    <citation type="submission" date="2019-03" db="EMBL/GenBank/DDBJ databases">
        <title>Genomic Encyclopedia of Type Strains, Phase III (KMG-III): the genomes of soil and plant-associated and newly described type strains.</title>
        <authorList>
            <person name="Whitman W."/>
        </authorList>
    </citation>
    <scope>NUCLEOTIDE SEQUENCE [LARGE SCALE GENOMIC DNA]</scope>
    <source>
        <strain evidence="5 6">VKM Ac-2573</strain>
    </source>
</reference>
<keyword evidence="6" id="KW-1185">Reference proteome</keyword>
<dbReference type="EMBL" id="SODP01000001">
    <property type="protein sequence ID" value="TDW77360.1"/>
    <property type="molecule type" value="Genomic_DNA"/>
</dbReference>
<dbReference type="PRINTS" id="PR00038">
    <property type="entry name" value="HTHLUXR"/>
</dbReference>
<dbReference type="OrthoDB" id="3514764at2"/>
<evidence type="ECO:0000313" key="5">
    <source>
        <dbReference type="EMBL" id="TDW77360.1"/>
    </source>
</evidence>
<accession>A0A4R8CMP8</accession>
<dbReference type="SUPFAM" id="SSF46894">
    <property type="entry name" value="C-terminal effector domain of the bipartite response regulators"/>
    <property type="match status" value="1"/>
</dbReference>
<feature type="region of interest" description="Disordered" evidence="3">
    <location>
        <begin position="845"/>
        <end position="864"/>
    </location>
</feature>
<dbReference type="GO" id="GO:0005524">
    <property type="term" value="F:ATP binding"/>
    <property type="evidence" value="ECO:0007669"/>
    <property type="project" value="UniProtKB-KW"/>
</dbReference>
<dbReference type="GO" id="GO:0005737">
    <property type="term" value="C:cytoplasm"/>
    <property type="evidence" value="ECO:0007669"/>
    <property type="project" value="TreeGrafter"/>
</dbReference>
<feature type="compositionally biased region" description="Basic and acidic residues" evidence="3">
    <location>
        <begin position="845"/>
        <end position="858"/>
    </location>
</feature>
<evidence type="ECO:0000256" key="1">
    <source>
        <dbReference type="ARBA" id="ARBA00022741"/>
    </source>
</evidence>
<dbReference type="SMART" id="SM00421">
    <property type="entry name" value="HTH_LUXR"/>
    <property type="match status" value="1"/>
</dbReference>
<dbReference type="PANTHER" id="PTHR16305:SF35">
    <property type="entry name" value="TRANSCRIPTIONAL ACTIVATOR DOMAIN"/>
    <property type="match status" value="1"/>
</dbReference>
<protein>
    <submittedName>
        <fullName evidence="5">ATPase</fullName>
    </submittedName>
</protein>
<dbReference type="CDD" id="cd06170">
    <property type="entry name" value="LuxR_C_like"/>
    <property type="match status" value="1"/>
</dbReference>
<evidence type="ECO:0000259" key="4">
    <source>
        <dbReference type="PROSITE" id="PS50043"/>
    </source>
</evidence>
<name>A0A4R8CMP8_9ACTN</name>
<proteinExistence type="predicted"/>
<dbReference type="GO" id="GO:0004016">
    <property type="term" value="F:adenylate cyclase activity"/>
    <property type="evidence" value="ECO:0007669"/>
    <property type="project" value="TreeGrafter"/>
</dbReference>
<dbReference type="InterPro" id="IPR016032">
    <property type="entry name" value="Sig_transdc_resp-reg_C-effctor"/>
</dbReference>
<keyword evidence="1" id="KW-0547">Nucleotide-binding</keyword>
<comment type="caution">
    <text evidence="5">The sequence shown here is derived from an EMBL/GenBank/DDBJ whole genome shotgun (WGS) entry which is preliminary data.</text>
</comment>
<gene>
    <name evidence="5" type="ORF">EV653_2525</name>
</gene>
<sequence>MSALDPRYGLRGRRDECGVLDRLVGSLRSGQSQVLVVRGDAGAGKSALLGYLQQSATGCRVARAVGVEYEMELAYAGLHQLCAPMLELRERLPEPQRRALETAFGLSAEAPPDRFAVGLAVLGLLSEAAEEQPLLCVIDDAQWLDEASARTIAFVARRLFAESVGLVFAVRRTIQVRELDGLPELVLGGLKDKDARALLDAAWPGRLDGQVRDRVIAEARGNPLALIELPRGLSPAELAGGFELPNASPLTNQVERSFLRQVESLPEETRLFLLTAAAEPAGDVALLWRAAGALGLRIGAGLPAQEAGLIELAAYVRFRHPLVRSAVYRTASTTDRLKVHAALAEATDAERDADRRAWHRGHAAPGLDESVADELERSAGRARARGGIAAAAAFLQRAAELTPDPGRRGRRTLAAAEAKVGSGALEGAQRLLAMAEGAPLDGLGRAQLARLRAQIVFAVRRGIEAPPVLLDAAEKLAPYDAEAARETYLDALGATIYVGRIHRGVGPKAVAAAARKAPPGQRRDRPAHLLLDGLSTLYMDGYIAGIKPLQHAIEAFVHAEGDDENDVLRWFWVPWLVAGELWDDAKWHDLATKAVRVCREAGALTALPLALGYRAFVHLHAGEFAAASTLLAEVDGITAATGGAAVGYPKLMLSAWRGGHPDAILASFESAIADVMERGEGRGISGKGYSTAVLNNALGHYDAALAQARVACEYDDLGIYGLALIELIEAGSRSGAYDEAADALRRLTDRTTAAGTDWALGVQAWTQAMLSDSQTADALYREAIARLERTRVIVYLARARLVYGEWLRREARRVDAREQLRAAYDIFSRIGAEAFAERARRELSASGETARKRGEEPHGVLTRQESQIARLARDGLSNPEIGAELYISRHTVEWHLRKVYAKLEITSRNQLGHLPTSALECY</sequence>
<dbReference type="RefSeq" id="WP_134101805.1">
    <property type="nucleotide sequence ID" value="NZ_SODP01000001.1"/>
</dbReference>